<gene>
    <name evidence="2" type="ORF">EGC77_08500</name>
    <name evidence="1" type="ORF">EGC80_07860</name>
</gene>
<protein>
    <submittedName>
        <fullName evidence="2">Nitrous oxide reductase accessory protein NosL</fullName>
    </submittedName>
</protein>
<dbReference type="Proteomes" id="UP000273778">
    <property type="component" value="Chromosome"/>
</dbReference>
<reference evidence="2" key="3">
    <citation type="submission" date="2018-11" db="EMBL/GenBank/DDBJ databases">
        <authorList>
            <person name="Hwang Y.J."/>
            <person name="Hwang C.Y."/>
        </authorList>
    </citation>
    <scope>NUCLEOTIDE SEQUENCE</scope>
    <source>
        <strain evidence="2">R106</strain>
    </source>
</reference>
<accession>A0A3N4E8X0</accession>
<dbReference type="AlphaFoldDB" id="A0A3N4E8X0"/>
<dbReference type="Gene3D" id="3.30.70.2050">
    <property type="match status" value="1"/>
</dbReference>
<organism evidence="2 4">
    <name type="scientific">Shewanella psychromarinicola</name>
    <dbReference type="NCBI Taxonomy" id="2487742"/>
    <lineage>
        <taxon>Bacteria</taxon>
        <taxon>Pseudomonadati</taxon>
        <taxon>Pseudomonadota</taxon>
        <taxon>Gammaproteobacteria</taxon>
        <taxon>Alteromonadales</taxon>
        <taxon>Shewanellaceae</taxon>
        <taxon>Shewanella</taxon>
    </lineage>
</organism>
<dbReference type="PANTHER" id="PTHR41247">
    <property type="entry name" value="HTH-TYPE TRANSCRIPTIONAL REPRESSOR YCNK"/>
    <property type="match status" value="1"/>
</dbReference>
<dbReference type="SUPFAM" id="SSF160387">
    <property type="entry name" value="NosL/MerB-like"/>
    <property type="match status" value="1"/>
</dbReference>
<proteinExistence type="predicted"/>
<dbReference type="EMBL" id="RKKB01000002">
    <property type="protein sequence ID" value="RPA33366.1"/>
    <property type="molecule type" value="Genomic_DNA"/>
</dbReference>
<name>A0A3N4E8X0_9GAMM</name>
<dbReference type="EMBL" id="CP034073">
    <property type="protein sequence ID" value="AZG34842.1"/>
    <property type="molecule type" value="Genomic_DNA"/>
</dbReference>
<dbReference type="PROSITE" id="PS51257">
    <property type="entry name" value="PROKAR_LIPOPROTEIN"/>
    <property type="match status" value="1"/>
</dbReference>
<dbReference type="RefSeq" id="WP_124012496.1">
    <property type="nucleotide sequence ID" value="NZ_CP034073.1"/>
</dbReference>
<evidence type="ECO:0000313" key="4">
    <source>
        <dbReference type="Proteomes" id="UP000278855"/>
    </source>
</evidence>
<dbReference type="Pfam" id="PF05573">
    <property type="entry name" value="NosL"/>
    <property type="match status" value="1"/>
</dbReference>
<keyword evidence="3" id="KW-1185">Reference proteome</keyword>
<evidence type="ECO:0000313" key="3">
    <source>
        <dbReference type="Proteomes" id="UP000273778"/>
    </source>
</evidence>
<sequence length="174" mass="19476">MNRIYVLLLFIPMLFACGPQNDGLTMHNSQAIHDHDRCHMCGMMITKYPGPKGEVLLKNSDVIPKFCSTRDMFNFILQPENQRQVSQVYVHDMAKTSWEMPKDDSFIDGVKAWYVYGSNRKGVMGPSVGSFSSADAAQNFANEFGGAVLAYDEITLEVLGEGMSHEKGMSHKKT</sequence>
<dbReference type="Proteomes" id="UP000278855">
    <property type="component" value="Unassembled WGS sequence"/>
</dbReference>
<reference evidence="4" key="2">
    <citation type="submission" date="2018-11" db="EMBL/GenBank/DDBJ databases">
        <title>Shewanella sp. R106.</title>
        <authorList>
            <person name="Hwang Y.J."/>
            <person name="Hwang C.Y."/>
        </authorList>
    </citation>
    <scope>NUCLEOTIDE SEQUENCE [LARGE SCALE GENOMIC DNA]</scope>
    <source>
        <strain evidence="4">R106</strain>
    </source>
</reference>
<reference evidence="1 3" key="1">
    <citation type="submission" date="2018-11" db="EMBL/GenBank/DDBJ databases">
        <title>Shewanella sp. M2.</title>
        <authorList>
            <person name="Hwang Y.J."/>
            <person name="Hwang C.Y."/>
        </authorList>
    </citation>
    <scope>NUCLEOTIDE SEQUENCE [LARGE SCALE GENOMIC DNA]</scope>
    <source>
        <strain evidence="1 3">M2</strain>
    </source>
</reference>
<evidence type="ECO:0000313" key="2">
    <source>
        <dbReference type="EMBL" id="RPA33366.1"/>
    </source>
</evidence>
<dbReference type="OrthoDB" id="982633at2"/>
<dbReference type="Gene3D" id="3.30.70.2060">
    <property type="match status" value="1"/>
</dbReference>
<dbReference type="KEGG" id="spsr:EGC80_07860"/>
<evidence type="ECO:0000313" key="1">
    <source>
        <dbReference type="EMBL" id="AZG34842.1"/>
    </source>
</evidence>
<dbReference type="PANTHER" id="PTHR41247:SF1">
    <property type="entry name" value="HTH-TYPE TRANSCRIPTIONAL REPRESSOR YCNK"/>
    <property type="match status" value="1"/>
</dbReference>
<dbReference type="InterPro" id="IPR008719">
    <property type="entry name" value="N2O_reductase_NosL"/>
</dbReference>